<evidence type="ECO:0000313" key="5">
    <source>
        <dbReference type="Proteomes" id="UP000093267"/>
    </source>
</evidence>
<dbReference type="SUPFAM" id="SSF46689">
    <property type="entry name" value="Homeodomain-like"/>
    <property type="match status" value="1"/>
</dbReference>
<organism evidence="4 5">
    <name type="scientific">Secundilactobacillus paracollinoides</name>
    <dbReference type="NCBI Taxonomy" id="240427"/>
    <lineage>
        <taxon>Bacteria</taxon>
        <taxon>Bacillati</taxon>
        <taxon>Bacillota</taxon>
        <taxon>Bacilli</taxon>
        <taxon>Lactobacillales</taxon>
        <taxon>Lactobacillaceae</taxon>
        <taxon>Secundilactobacillus</taxon>
    </lineage>
</organism>
<dbReference type="InterPro" id="IPR001647">
    <property type="entry name" value="HTH_TetR"/>
</dbReference>
<keyword evidence="1 2" id="KW-0238">DNA-binding</keyword>
<keyword evidence="5" id="KW-1185">Reference proteome</keyword>
<feature type="domain" description="HTH tetR-type" evidence="3">
    <location>
        <begin position="6"/>
        <end position="66"/>
    </location>
</feature>
<dbReference type="Gene3D" id="1.10.357.10">
    <property type="entry name" value="Tetracycline Repressor, domain 2"/>
    <property type="match status" value="1"/>
</dbReference>
<dbReference type="PANTHER" id="PTHR43479:SF7">
    <property type="entry name" value="TETR-FAMILY TRANSCRIPTIONAL REGULATOR"/>
    <property type="match status" value="1"/>
</dbReference>
<dbReference type="OrthoDB" id="9810250at2"/>
<dbReference type="PROSITE" id="PS50977">
    <property type="entry name" value="HTH_TETR_2"/>
    <property type="match status" value="1"/>
</dbReference>
<proteinExistence type="predicted"/>
<evidence type="ECO:0000259" key="3">
    <source>
        <dbReference type="PROSITE" id="PS50977"/>
    </source>
</evidence>
<dbReference type="Proteomes" id="UP000093267">
    <property type="component" value="Chromosome"/>
</dbReference>
<dbReference type="InterPro" id="IPR050624">
    <property type="entry name" value="HTH-type_Tx_Regulator"/>
</dbReference>
<protein>
    <recommendedName>
        <fullName evidence="3">HTH tetR-type domain-containing protein</fullName>
    </recommendedName>
</protein>
<dbReference type="GO" id="GO:0003677">
    <property type="term" value="F:DNA binding"/>
    <property type="evidence" value="ECO:0007669"/>
    <property type="project" value="UniProtKB-UniRule"/>
</dbReference>
<dbReference type="PANTHER" id="PTHR43479">
    <property type="entry name" value="ACREF/ENVCD OPERON REPRESSOR-RELATED"/>
    <property type="match status" value="1"/>
</dbReference>
<dbReference type="KEGG" id="lpd:AYR62_02735"/>
<dbReference type="AlphaFoldDB" id="A0A1B2IUH9"/>
<feature type="DNA-binding region" description="H-T-H motif" evidence="2">
    <location>
        <begin position="29"/>
        <end position="48"/>
    </location>
</feature>
<reference evidence="4 5" key="1">
    <citation type="submission" date="2016-03" db="EMBL/GenBank/DDBJ databases">
        <title>Pediococcus and Lactobacillus from brewery environment - whole genome sequencing and assembly.</title>
        <authorList>
            <person name="Behr J."/>
            <person name="Geissler A.J."/>
            <person name="Vogel R.F."/>
        </authorList>
    </citation>
    <scope>NUCLEOTIDE SEQUENCE [LARGE SCALE GENOMIC DNA]</scope>
    <source>
        <strain evidence="4 5">TMW 1.1995</strain>
    </source>
</reference>
<dbReference type="InterPro" id="IPR009057">
    <property type="entry name" value="Homeodomain-like_sf"/>
</dbReference>
<dbReference type="RefSeq" id="WP_065900795.1">
    <property type="nucleotide sequence ID" value="NZ_CP014912.1"/>
</dbReference>
<dbReference type="EMBL" id="CP014924">
    <property type="protein sequence ID" value="ANZ65715.1"/>
    <property type="molecule type" value="Genomic_DNA"/>
</dbReference>
<accession>A0A1B2IUH9</accession>
<gene>
    <name evidence="4" type="ORF">AYR63_00180</name>
</gene>
<sequence length="188" mass="21150">MDKRIERTQAAIEGAFLKLLNEKSIGKITVCEVTSLAGVNRSTFYAHYHDVYDLKRKIMTQVKGDLDGQLSFEGPNLTMGAFKVATMEMIDYLNDNRERLQYLLSTDDGNQFFFDLVQDRIMQSDTLSGVDTDDRNEAQVTAVVYGVAGLMRDWVFDRVTLTEAELTDLVAELAYPTVSAQLEALARS</sequence>
<evidence type="ECO:0000256" key="2">
    <source>
        <dbReference type="PROSITE-ProRule" id="PRU00335"/>
    </source>
</evidence>
<evidence type="ECO:0000313" key="4">
    <source>
        <dbReference type="EMBL" id="ANZ65715.1"/>
    </source>
</evidence>
<dbReference type="STRING" id="240427.AYR62_02735"/>
<name>A0A1B2IUH9_9LACO</name>
<evidence type="ECO:0000256" key="1">
    <source>
        <dbReference type="ARBA" id="ARBA00023125"/>
    </source>
</evidence>